<proteinExistence type="inferred from homology"/>
<evidence type="ECO:0000313" key="5">
    <source>
        <dbReference type="EMBL" id="TFF23257.1"/>
    </source>
</evidence>
<dbReference type="Proteomes" id="UP000298179">
    <property type="component" value="Unassembled WGS sequence"/>
</dbReference>
<evidence type="ECO:0000256" key="2">
    <source>
        <dbReference type="ARBA" id="ARBA00022448"/>
    </source>
</evidence>
<dbReference type="InterPro" id="IPR019546">
    <property type="entry name" value="TAT_signal_bac_arc"/>
</dbReference>
<dbReference type="PROSITE" id="PS51318">
    <property type="entry name" value="TAT"/>
    <property type="match status" value="1"/>
</dbReference>
<dbReference type="PANTHER" id="PTHR30085:SF6">
    <property type="entry name" value="ABC TRANSPORTER GLUTAMINE-BINDING PROTEIN GLNH"/>
    <property type="match status" value="1"/>
</dbReference>
<dbReference type="SMART" id="SM00062">
    <property type="entry name" value="PBPb"/>
    <property type="match status" value="1"/>
</dbReference>
<keyword evidence="6" id="KW-1185">Reference proteome</keyword>
<evidence type="ECO:0000256" key="3">
    <source>
        <dbReference type="ARBA" id="ARBA00022729"/>
    </source>
</evidence>
<dbReference type="SUPFAM" id="SSF53850">
    <property type="entry name" value="Periplasmic binding protein-like II"/>
    <property type="match status" value="1"/>
</dbReference>
<dbReference type="InterPro" id="IPR051455">
    <property type="entry name" value="Bact_solute-bind_prot3"/>
</dbReference>
<dbReference type="AlphaFoldDB" id="A0A4Y8RKI0"/>
<comment type="caution">
    <text evidence="5">The sequence shown here is derived from an EMBL/GenBank/DDBJ whole genome shotgun (WGS) entry which is preliminary data.</text>
</comment>
<comment type="similarity">
    <text evidence="1">Belongs to the bacterial solute-binding protein 3 family.</text>
</comment>
<dbReference type="Gene3D" id="3.40.190.10">
    <property type="entry name" value="Periplasmic binding protein-like II"/>
    <property type="match status" value="2"/>
</dbReference>
<gene>
    <name evidence="5" type="ORF">E3C22_12580</name>
</gene>
<reference evidence="5 6" key="1">
    <citation type="submission" date="2019-03" db="EMBL/GenBank/DDBJ databases">
        <title>Jiella endophytica sp. nov., a novel endophytic bacterium isolated from root of Ficus microcarpa Linn. f.</title>
        <authorList>
            <person name="Tuo L."/>
        </authorList>
    </citation>
    <scope>NUCLEOTIDE SEQUENCE [LARGE SCALE GENOMIC DNA]</scope>
    <source>
        <strain evidence="5 6">CBS5Q-3</strain>
    </source>
</reference>
<dbReference type="InterPro" id="IPR006311">
    <property type="entry name" value="TAT_signal"/>
</dbReference>
<sequence>MATMRRDFLKFGAVGAAAAGIAAGAQVLSAREAAAQSAPDSLLRKVIDRGKVLVGTGSTNAPWHFEDESGKLVGMDVTMGHILAKALFDDPEAVEFVLQDPAQRIPNVNTGKVDIVVQFMTMSGQRAQLVNFSRPYYVEGVALISTPGTENNDFAKLKAAGSGARVAVLQNVGAEDTVHEVLPEATVMQLDTQANVLQAVDAKRADAAVVDLSTVRWLVKRNPDRYFDSGKTWHSQLYGAAMKQGDLDWLHFVDTVFTIAMFGHETELYDAAFEEYFGETPPARVPGFPKI</sequence>
<dbReference type="OrthoDB" id="9768183at2"/>
<protein>
    <submittedName>
        <fullName evidence="5">Transporter substrate-binding domain-containing protein</fullName>
    </submittedName>
</protein>
<evidence type="ECO:0000259" key="4">
    <source>
        <dbReference type="SMART" id="SM00062"/>
    </source>
</evidence>
<keyword evidence="3" id="KW-0732">Signal</keyword>
<accession>A0A4Y8RKI0</accession>
<organism evidence="5 6">
    <name type="scientific">Jiella endophytica</name>
    <dbReference type="NCBI Taxonomy" id="2558362"/>
    <lineage>
        <taxon>Bacteria</taxon>
        <taxon>Pseudomonadati</taxon>
        <taxon>Pseudomonadota</taxon>
        <taxon>Alphaproteobacteria</taxon>
        <taxon>Hyphomicrobiales</taxon>
        <taxon>Aurantimonadaceae</taxon>
        <taxon>Jiella</taxon>
    </lineage>
</organism>
<dbReference type="PANTHER" id="PTHR30085">
    <property type="entry name" value="AMINO ACID ABC TRANSPORTER PERMEASE"/>
    <property type="match status" value="1"/>
</dbReference>
<keyword evidence="2" id="KW-0813">Transport</keyword>
<evidence type="ECO:0000256" key="1">
    <source>
        <dbReference type="ARBA" id="ARBA00010333"/>
    </source>
</evidence>
<evidence type="ECO:0000313" key="6">
    <source>
        <dbReference type="Proteomes" id="UP000298179"/>
    </source>
</evidence>
<dbReference type="RefSeq" id="WP_134762363.1">
    <property type="nucleotide sequence ID" value="NZ_SOZD01000003.1"/>
</dbReference>
<dbReference type="GO" id="GO:0030288">
    <property type="term" value="C:outer membrane-bounded periplasmic space"/>
    <property type="evidence" value="ECO:0007669"/>
    <property type="project" value="TreeGrafter"/>
</dbReference>
<dbReference type="GO" id="GO:0005576">
    <property type="term" value="C:extracellular region"/>
    <property type="evidence" value="ECO:0007669"/>
    <property type="project" value="TreeGrafter"/>
</dbReference>
<dbReference type="GO" id="GO:0006865">
    <property type="term" value="P:amino acid transport"/>
    <property type="evidence" value="ECO:0007669"/>
    <property type="project" value="TreeGrafter"/>
</dbReference>
<feature type="domain" description="Solute-binding protein family 3/N-terminal" evidence="4">
    <location>
        <begin position="51"/>
        <end position="280"/>
    </location>
</feature>
<dbReference type="NCBIfam" id="TIGR01409">
    <property type="entry name" value="TAT_signal_seq"/>
    <property type="match status" value="1"/>
</dbReference>
<dbReference type="InterPro" id="IPR001638">
    <property type="entry name" value="Solute-binding_3/MltF_N"/>
</dbReference>
<dbReference type="Pfam" id="PF00497">
    <property type="entry name" value="SBP_bac_3"/>
    <property type="match status" value="1"/>
</dbReference>
<dbReference type="EMBL" id="SOZD01000003">
    <property type="protein sequence ID" value="TFF23257.1"/>
    <property type="molecule type" value="Genomic_DNA"/>
</dbReference>
<name>A0A4Y8RKI0_9HYPH</name>